<evidence type="ECO:0000256" key="5">
    <source>
        <dbReference type="ARBA" id="ARBA00023040"/>
    </source>
</evidence>
<dbReference type="Gene3D" id="1.20.1070.10">
    <property type="entry name" value="Rhodopsin 7-helix transmembrane proteins"/>
    <property type="match status" value="1"/>
</dbReference>
<comment type="subcellular location">
    <subcellularLocation>
        <location evidence="1">Cell membrane</location>
        <topology evidence="1">Multi-pass membrane protein</topology>
    </subcellularLocation>
</comment>
<dbReference type="SUPFAM" id="SSF81321">
    <property type="entry name" value="Family A G protein-coupled receptor-like"/>
    <property type="match status" value="1"/>
</dbReference>
<sequence>MFVNNSTLSKQMVLFKGCRDGSSVSQIVLTTIIIIMSIISNGAICCLLVRFRSLRTVPNILVANLAFIDVINAITNMPLFIMWYLCQVRFLTGPAVSWIIVTWYVLFMYLTVTSLVVLMLDRYGAIVHGLKYHTWKTKNKAAFAVIVIWLIAMSYTLGMFSLGVSIDVGNMPVWIYRIYYFKNFGRSFLIPGQLIPFAFMVILGFLIWRKVRVSTRAIAPQSNVGKRVRSDVQTAKTLAITILAYFLMGCFPVLLHSIAKLHGSWIHFSAFFFTFLNSMANPVIYSLRTRRFRAALLLLLRDPCGDSQPTDKKSRSMNSSTVATNTKMTTFVSDVENRVF</sequence>
<dbReference type="RefSeq" id="XP_020912277.1">
    <property type="nucleotide sequence ID" value="XM_021056618.2"/>
</dbReference>
<evidence type="ECO:0000256" key="10">
    <source>
        <dbReference type="SAM" id="Phobius"/>
    </source>
</evidence>
<name>A0A913XZR1_EXADI</name>
<feature type="transmembrane region" description="Helical" evidence="10">
    <location>
        <begin position="27"/>
        <end position="49"/>
    </location>
</feature>
<dbReference type="KEGG" id="epa:110250021"/>
<dbReference type="OrthoDB" id="9046662at2759"/>
<evidence type="ECO:0000256" key="6">
    <source>
        <dbReference type="ARBA" id="ARBA00023136"/>
    </source>
</evidence>
<evidence type="ECO:0000313" key="13">
    <source>
        <dbReference type="Proteomes" id="UP000887567"/>
    </source>
</evidence>
<keyword evidence="8" id="KW-0325">Glycoprotein</keyword>
<evidence type="ECO:0000256" key="2">
    <source>
        <dbReference type="ARBA" id="ARBA00022475"/>
    </source>
</evidence>
<keyword evidence="5" id="KW-0297">G-protein coupled receptor</keyword>
<dbReference type="Proteomes" id="UP000887567">
    <property type="component" value="Unplaced"/>
</dbReference>
<evidence type="ECO:0000313" key="12">
    <source>
        <dbReference type="EnsemblMetazoa" id="XP_020912277.1"/>
    </source>
</evidence>
<evidence type="ECO:0000259" key="11">
    <source>
        <dbReference type="PROSITE" id="PS50262"/>
    </source>
</evidence>
<organism evidence="12 13">
    <name type="scientific">Exaiptasia diaphana</name>
    <name type="common">Tropical sea anemone</name>
    <name type="synonym">Aiptasia pulchella</name>
    <dbReference type="NCBI Taxonomy" id="2652724"/>
    <lineage>
        <taxon>Eukaryota</taxon>
        <taxon>Metazoa</taxon>
        <taxon>Cnidaria</taxon>
        <taxon>Anthozoa</taxon>
        <taxon>Hexacorallia</taxon>
        <taxon>Actiniaria</taxon>
        <taxon>Aiptasiidae</taxon>
        <taxon>Exaiptasia</taxon>
    </lineage>
</organism>
<keyword evidence="4 10" id="KW-1133">Transmembrane helix</keyword>
<dbReference type="AlphaFoldDB" id="A0A913XZR1"/>
<dbReference type="GO" id="GO:0005886">
    <property type="term" value="C:plasma membrane"/>
    <property type="evidence" value="ECO:0007669"/>
    <property type="project" value="UniProtKB-SubCell"/>
</dbReference>
<feature type="transmembrane region" description="Helical" evidence="10">
    <location>
        <begin position="97"/>
        <end position="120"/>
    </location>
</feature>
<feature type="transmembrane region" description="Helical" evidence="10">
    <location>
        <begin position="237"/>
        <end position="259"/>
    </location>
</feature>
<dbReference type="CDD" id="cd00637">
    <property type="entry name" value="7tm_classA_rhodopsin-like"/>
    <property type="match status" value="1"/>
</dbReference>
<evidence type="ECO:0000256" key="4">
    <source>
        <dbReference type="ARBA" id="ARBA00022989"/>
    </source>
</evidence>
<evidence type="ECO:0000256" key="9">
    <source>
        <dbReference type="ARBA" id="ARBA00023224"/>
    </source>
</evidence>
<proteinExistence type="predicted"/>
<feature type="transmembrane region" description="Helical" evidence="10">
    <location>
        <begin position="265"/>
        <end position="287"/>
    </location>
</feature>
<feature type="transmembrane region" description="Helical" evidence="10">
    <location>
        <begin position="141"/>
        <end position="168"/>
    </location>
</feature>
<dbReference type="Pfam" id="PF00001">
    <property type="entry name" value="7tm_1"/>
    <property type="match status" value="1"/>
</dbReference>
<dbReference type="GeneID" id="110250021"/>
<keyword evidence="7" id="KW-0675">Receptor</keyword>
<dbReference type="GO" id="GO:0004930">
    <property type="term" value="F:G protein-coupled receptor activity"/>
    <property type="evidence" value="ECO:0007669"/>
    <property type="project" value="UniProtKB-KW"/>
</dbReference>
<dbReference type="PROSITE" id="PS50262">
    <property type="entry name" value="G_PROTEIN_RECEP_F1_2"/>
    <property type="match status" value="1"/>
</dbReference>
<keyword evidence="3 10" id="KW-0812">Transmembrane</keyword>
<dbReference type="InterPro" id="IPR000276">
    <property type="entry name" value="GPCR_Rhodpsn"/>
</dbReference>
<reference evidence="12" key="1">
    <citation type="submission" date="2022-11" db="UniProtKB">
        <authorList>
            <consortium name="EnsemblMetazoa"/>
        </authorList>
    </citation>
    <scope>IDENTIFICATION</scope>
</reference>
<dbReference type="PRINTS" id="PR00237">
    <property type="entry name" value="GPCRRHODOPSN"/>
</dbReference>
<feature type="domain" description="G-protein coupled receptors family 1 profile" evidence="11">
    <location>
        <begin position="40"/>
        <end position="285"/>
    </location>
</feature>
<dbReference type="PANTHER" id="PTHR24246">
    <property type="entry name" value="OLFACTORY RECEPTOR AND ADENOSINE RECEPTOR"/>
    <property type="match status" value="1"/>
</dbReference>
<evidence type="ECO:0000256" key="8">
    <source>
        <dbReference type="ARBA" id="ARBA00023180"/>
    </source>
</evidence>
<keyword evidence="13" id="KW-1185">Reference proteome</keyword>
<evidence type="ECO:0000256" key="1">
    <source>
        <dbReference type="ARBA" id="ARBA00004651"/>
    </source>
</evidence>
<protein>
    <recommendedName>
        <fullName evidence="11">G-protein coupled receptors family 1 profile domain-containing protein</fullName>
    </recommendedName>
</protein>
<evidence type="ECO:0000256" key="7">
    <source>
        <dbReference type="ARBA" id="ARBA00023170"/>
    </source>
</evidence>
<dbReference type="InterPro" id="IPR017452">
    <property type="entry name" value="GPCR_Rhodpsn_7TM"/>
</dbReference>
<keyword evidence="9" id="KW-0807">Transducer</keyword>
<keyword evidence="2" id="KW-1003">Cell membrane</keyword>
<feature type="transmembrane region" description="Helical" evidence="10">
    <location>
        <begin position="61"/>
        <end position="85"/>
    </location>
</feature>
<evidence type="ECO:0000256" key="3">
    <source>
        <dbReference type="ARBA" id="ARBA00022692"/>
    </source>
</evidence>
<keyword evidence="6 10" id="KW-0472">Membrane</keyword>
<dbReference type="PANTHER" id="PTHR24246:SF27">
    <property type="entry name" value="ADENOSINE RECEPTOR, ISOFORM A"/>
    <property type="match status" value="1"/>
</dbReference>
<dbReference type="OMA" id="AHIDESW"/>
<feature type="transmembrane region" description="Helical" evidence="10">
    <location>
        <begin position="188"/>
        <end position="208"/>
    </location>
</feature>
<dbReference type="EnsemblMetazoa" id="XM_021056618.2">
    <property type="protein sequence ID" value="XP_020912277.1"/>
    <property type="gene ID" value="LOC110250021"/>
</dbReference>
<accession>A0A913XZR1</accession>